<dbReference type="PANTHER" id="PTHR43195">
    <property type="entry name" value="TRANSKETOLASE"/>
    <property type="match status" value="1"/>
</dbReference>
<keyword evidence="12" id="KW-0460">Magnesium</keyword>
<dbReference type="HOGENOM" id="CLU_009227_3_0_1"/>
<feature type="domain" description="Transketolase-like pyrimidine-binding" evidence="15">
    <location>
        <begin position="347"/>
        <end position="512"/>
    </location>
</feature>
<feature type="compositionally biased region" description="Polar residues" evidence="14">
    <location>
        <begin position="1"/>
        <end position="11"/>
    </location>
</feature>
<sequence>MNTRSGKKSSASNSKPETTTSTTKNSTNKKVKANEEHDIEALQDVANRLRILSMKMTNASNSGHPTSCASMAEFLSVMFFDKSGMRIKSDNPKSFVADRLVLSKGHTAPILYAAWGIAGLYTEEQLMTLRKFDSDLEGHPTPRLPFVDVATGSLGQGLGVACGMAYTSKYHDSLNNRFWCILGDGECAEGSVWEAAHFAGIYKLDNLIAVVDVNRLGQSEATSLGHNTNVYKKRFEAFGWNALVVDGHDIEALIKAFNECKHKANQPSIIIAKTLKGKGLPNIEDQENWHGKPVGNKIDDLIKHLEEQLVDKNRKLTTIPPENAEEITLHSDAIKLPELSYKKGQQVATRFAYGDALKRLGGVDTYRRICSLDGDTKNSTYALTFKNAFPDRFVECYIAEQNLVSVSIGLSARNKIPFASTFGAFFSRAYDHIRMAGVSKVNIKLVGSHSGVSIGEDGPSQMALEDFAMFRAIPDAVVLYPSDAVSCERAVELATNHHGIVYIRTSRPATEVVYDNHEEFHLGQSKVHGKTDSDKILIIGGGITFESAMKAQKTLAAEGIHARVMDIFSIKPIDRDGIINNAKECNNTILTVEDHYIEGGIHEAVCNAVASLGSIKVHAIAVDSVPRSGTPEDLLNHYKLTAPHVVEKVKSILQ</sequence>
<dbReference type="InParanoid" id="Q22ZB6"/>
<dbReference type="Pfam" id="PF00456">
    <property type="entry name" value="Transketolase_N"/>
    <property type="match status" value="1"/>
</dbReference>
<evidence type="ECO:0000256" key="6">
    <source>
        <dbReference type="ARBA" id="ARBA00007131"/>
    </source>
</evidence>
<keyword evidence="17" id="KW-1185">Reference proteome</keyword>
<evidence type="ECO:0000313" key="17">
    <source>
        <dbReference type="Proteomes" id="UP000009168"/>
    </source>
</evidence>
<dbReference type="PANTHER" id="PTHR43195:SF1">
    <property type="entry name" value="FI06132P-RELATED"/>
    <property type="match status" value="1"/>
</dbReference>
<dbReference type="SMART" id="SM00861">
    <property type="entry name" value="Transket_pyr"/>
    <property type="match status" value="1"/>
</dbReference>
<comment type="subunit">
    <text evidence="7">Homodimer.</text>
</comment>
<dbReference type="STRING" id="312017.Q22ZB6"/>
<dbReference type="SUPFAM" id="SSF52922">
    <property type="entry name" value="TK C-terminal domain-like"/>
    <property type="match status" value="1"/>
</dbReference>
<dbReference type="GO" id="GO:0046872">
    <property type="term" value="F:metal ion binding"/>
    <property type="evidence" value="ECO:0007669"/>
    <property type="project" value="UniProtKB-KW"/>
</dbReference>
<keyword evidence="9" id="KW-0808">Transferase</keyword>
<dbReference type="CDD" id="cd07033">
    <property type="entry name" value="TPP_PYR_DXS_TK_like"/>
    <property type="match status" value="1"/>
</dbReference>
<evidence type="ECO:0000256" key="7">
    <source>
        <dbReference type="ARBA" id="ARBA00011738"/>
    </source>
</evidence>
<dbReference type="OrthoDB" id="10267175at2759"/>
<dbReference type="InterPro" id="IPR005474">
    <property type="entry name" value="Transketolase_N"/>
</dbReference>
<evidence type="ECO:0000259" key="15">
    <source>
        <dbReference type="SMART" id="SM00861"/>
    </source>
</evidence>
<evidence type="ECO:0000256" key="8">
    <source>
        <dbReference type="ARBA" id="ARBA00013152"/>
    </source>
</evidence>
<evidence type="ECO:0000256" key="5">
    <source>
        <dbReference type="ARBA" id="ARBA00001964"/>
    </source>
</evidence>
<evidence type="ECO:0000256" key="2">
    <source>
        <dbReference type="ARBA" id="ARBA00001936"/>
    </source>
</evidence>
<gene>
    <name evidence="16" type="ORF">TTHERM_00112550</name>
</gene>
<dbReference type="Pfam" id="PF02780">
    <property type="entry name" value="Transketolase_C"/>
    <property type="match status" value="1"/>
</dbReference>
<evidence type="ECO:0000256" key="14">
    <source>
        <dbReference type="SAM" id="MobiDB-lite"/>
    </source>
</evidence>
<dbReference type="EMBL" id="GG662798">
    <property type="protein sequence ID" value="EAR90405.2"/>
    <property type="molecule type" value="Genomic_DNA"/>
</dbReference>
<dbReference type="InterPro" id="IPR033248">
    <property type="entry name" value="Transketolase_C"/>
</dbReference>
<dbReference type="Proteomes" id="UP000009168">
    <property type="component" value="Unassembled WGS sequence"/>
</dbReference>
<dbReference type="InterPro" id="IPR051424">
    <property type="entry name" value="Transketolase-like"/>
</dbReference>
<comment type="cofactor">
    <cofactor evidence="2">
        <name>Mn(2+)</name>
        <dbReference type="ChEBI" id="CHEBI:29035"/>
    </cofactor>
</comment>
<feature type="compositionally biased region" description="Low complexity" evidence="14">
    <location>
        <begin position="12"/>
        <end position="28"/>
    </location>
</feature>
<dbReference type="InterPro" id="IPR029061">
    <property type="entry name" value="THDP-binding"/>
</dbReference>
<evidence type="ECO:0000256" key="9">
    <source>
        <dbReference type="ARBA" id="ARBA00022679"/>
    </source>
</evidence>
<keyword evidence="13" id="KW-0786">Thiamine pyrophosphate</keyword>
<dbReference type="GeneID" id="7839286"/>
<dbReference type="FunCoup" id="Q22ZB6">
    <property type="interactions" value="82"/>
</dbReference>
<reference evidence="17" key="1">
    <citation type="journal article" date="2006" name="PLoS Biol.">
        <title>Macronuclear genome sequence of the ciliate Tetrahymena thermophila, a model eukaryote.</title>
        <authorList>
            <person name="Eisen J.A."/>
            <person name="Coyne R.S."/>
            <person name="Wu M."/>
            <person name="Wu D."/>
            <person name="Thiagarajan M."/>
            <person name="Wortman J.R."/>
            <person name="Badger J.H."/>
            <person name="Ren Q."/>
            <person name="Amedeo P."/>
            <person name="Jones K.M."/>
            <person name="Tallon L.J."/>
            <person name="Delcher A.L."/>
            <person name="Salzberg S.L."/>
            <person name="Silva J.C."/>
            <person name="Haas B.J."/>
            <person name="Majoros W.H."/>
            <person name="Farzad M."/>
            <person name="Carlton J.M."/>
            <person name="Smith R.K. Jr."/>
            <person name="Garg J."/>
            <person name="Pearlman R.E."/>
            <person name="Karrer K.M."/>
            <person name="Sun L."/>
            <person name="Manning G."/>
            <person name="Elde N.C."/>
            <person name="Turkewitz A.P."/>
            <person name="Asai D.J."/>
            <person name="Wilkes D.E."/>
            <person name="Wang Y."/>
            <person name="Cai H."/>
            <person name="Collins K."/>
            <person name="Stewart B.A."/>
            <person name="Lee S.R."/>
            <person name="Wilamowska K."/>
            <person name="Weinberg Z."/>
            <person name="Ruzzo W.L."/>
            <person name="Wloga D."/>
            <person name="Gaertig J."/>
            <person name="Frankel J."/>
            <person name="Tsao C.-C."/>
            <person name="Gorovsky M.A."/>
            <person name="Keeling P.J."/>
            <person name="Waller R.F."/>
            <person name="Patron N.J."/>
            <person name="Cherry J.M."/>
            <person name="Stover N.A."/>
            <person name="Krieger C.J."/>
            <person name="del Toro C."/>
            <person name="Ryder H.F."/>
            <person name="Williamson S.C."/>
            <person name="Barbeau R.A."/>
            <person name="Hamilton E.P."/>
            <person name="Orias E."/>
        </authorList>
    </citation>
    <scope>NUCLEOTIDE SEQUENCE [LARGE SCALE GENOMIC DNA]</scope>
    <source>
        <strain evidence="17">SB210</strain>
    </source>
</reference>
<dbReference type="SUPFAM" id="SSF52518">
    <property type="entry name" value="Thiamin diphosphate-binding fold (THDP-binding)"/>
    <property type="match status" value="2"/>
</dbReference>
<protein>
    <recommendedName>
        <fullName evidence="8">transketolase</fullName>
        <ecNumber evidence="8">2.2.1.1</ecNumber>
    </recommendedName>
</protein>
<accession>Q22ZB6</accession>
<dbReference type="Pfam" id="PF02779">
    <property type="entry name" value="Transket_pyr"/>
    <property type="match status" value="1"/>
</dbReference>
<dbReference type="AlphaFoldDB" id="Q22ZB6"/>
<comment type="cofactor">
    <cofactor evidence="1">
        <name>Ca(2+)</name>
        <dbReference type="ChEBI" id="CHEBI:29108"/>
    </cofactor>
</comment>
<dbReference type="FunFam" id="3.40.50.970:FF:000129">
    <property type="entry name" value="Transketolase"/>
    <property type="match status" value="1"/>
</dbReference>
<dbReference type="InterPro" id="IPR005475">
    <property type="entry name" value="Transketolase-like_Pyr-bd"/>
</dbReference>
<evidence type="ECO:0000256" key="1">
    <source>
        <dbReference type="ARBA" id="ARBA00001913"/>
    </source>
</evidence>
<dbReference type="KEGG" id="tet:TTHERM_00112550"/>
<dbReference type="GO" id="GO:0030976">
    <property type="term" value="F:thiamine pyrophosphate binding"/>
    <property type="evidence" value="ECO:0007669"/>
    <property type="project" value="TreeGrafter"/>
</dbReference>
<dbReference type="Gene3D" id="3.40.50.920">
    <property type="match status" value="1"/>
</dbReference>
<dbReference type="InterPro" id="IPR009014">
    <property type="entry name" value="Transketo_C/PFOR_II"/>
</dbReference>
<evidence type="ECO:0000256" key="12">
    <source>
        <dbReference type="ARBA" id="ARBA00022842"/>
    </source>
</evidence>
<name>Q22ZB6_TETTS</name>
<dbReference type="RefSeq" id="XP_001010650.2">
    <property type="nucleotide sequence ID" value="XM_001010650.2"/>
</dbReference>
<dbReference type="GO" id="GO:0005737">
    <property type="term" value="C:cytoplasm"/>
    <property type="evidence" value="ECO:0007669"/>
    <property type="project" value="UniProtKB-ARBA"/>
</dbReference>
<proteinExistence type="inferred from homology"/>
<evidence type="ECO:0000256" key="13">
    <source>
        <dbReference type="ARBA" id="ARBA00023052"/>
    </source>
</evidence>
<feature type="region of interest" description="Disordered" evidence="14">
    <location>
        <begin position="1"/>
        <end position="38"/>
    </location>
</feature>
<dbReference type="OMA" id="VYCLCGD"/>
<keyword evidence="10" id="KW-0479">Metal-binding</keyword>
<dbReference type="InterPro" id="IPR020826">
    <property type="entry name" value="Transketolase_BS"/>
</dbReference>
<evidence type="ECO:0000256" key="10">
    <source>
        <dbReference type="ARBA" id="ARBA00022723"/>
    </source>
</evidence>
<organism evidence="16 17">
    <name type="scientific">Tetrahymena thermophila (strain SB210)</name>
    <dbReference type="NCBI Taxonomy" id="312017"/>
    <lineage>
        <taxon>Eukaryota</taxon>
        <taxon>Sar</taxon>
        <taxon>Alveolata</taxon>
        <taxon>Ciliophora</taxon>
        <taxon>Intramacronucleata</taxon>
        <taxon>Oligohymenophorea</taxon>
        <taxon>Hymenostomatida</taxon>
        <taxon>Tetrahymenina</taxon>
        <taxon>Tetrahymenidae</taxon>
        <taxon>Tetrahymena</taxon>
    </lineage>
</organism>
<evidence type="ECO:0000256" key="4">
    <source>
        <dbReference type="ARBA" id="ARBA00001946"/>
    </source>
</evidence>
<dbReference type="PROSITE" id="PS00802">
    <property type="entry name" value="TRANSKETOLASE_2"/>
    <property type="match status" value="1"/>
</dbReference>
<comment type="cofactor">
    <cofactor evidence="5">
        <name>thiamine diphosphate</name>
        <dbReference type="ChEBI" id="CHEBI:58937"/>
    </cofactor>
</comment>
<comment type="cofactor">
    <cofactor evidence="4">
        <name>Mg(2+)</name>
        <dbReference type="ChEBI" id="CHEBI:18420"/>
    </cofactor>
</comment>
<dbReference type="GO" id="GO:0004802">
    <property type="term" value="F:transketolase activity"/>
    <property type="evidence" value="ECO:0007669"/>
    <property type="project" value="UniProtKB-EC"/>
</dbReference>
<evidence type="ECO:0000256" key="3">
    <source>
        <dbReference type="ARBA" id="ARBA00001941"/>
    </source>
</evidence>
<comment type="similarity">
    <text evidence="6">Belongs to the transketolase family.</text>
</comment>
<evidence type="ECO:0000313" key="16">
    <source>
        <dbReference type="EMBL" id="EAR90405.2"/>
    </source>
</evidence>
<dbReference type="EC" id="2.2.1.1" evidence="8"/>
<dbReference type="Gene3D" id="3.40.50.970">
    <property type="match status" value="2"/>
</dbReference>
<dbReference type="CDD" id="cd02012">
    <property type="entry name" value="TPP_TK"/>
    <property type="match status" value="1"/>
</dbReference>
<dbReference type="NCBIfam" id="NF004559">
    <property type="entry name" value="PRK05899.2-5"/>
    <property type="match status" value="1"/>
</dbReference>
<comment type="cofactor">
    <cofactor evidence="3">
        <name>Co(2+)</name>
        <dbReference type="ChEBI" id="CHEBI:48828"/>
    </cofactor>
</comment>
<dbReference type="eggNOG" id="KOG0523">
    <property type="taxonomic scope" value="Eukaryota"/>
</dbReference>
<evidence type="ECO:0000256" key="11">
    <source>
        <dbReference type="ARBA" id="ARBA00022837"/>
    </source>
</evidence>
<keyword evidence="11" id="KW-0106">Calcium</keyword>